<keyword evidence="2 9" id="KW-1003">Cell membrane</keyword>
<dbReference type="PANTHER" id="PTHR33695:SF1">
    <property type="entry name" value="LIPOPROTEIN SIGNAL PEPTIDASE"/>
    <property type="match status" value="1"/>
</dbReference>
<dbReference type="HAMAP" id="MF_00161">
    <property type="entry name" value="LspA"/>
    <property type="match status" value="1"/>
</dbReference>
<keyword evidence="3 9" id="KW-0645">Protease</keyword>
<comment type="caution">
    <text evidence="9">Lacks conserved residue(s) required for the propagation of feature annotation.</text>
</comment>
<dbReference type="AlphaFoldDB" id="A0A0F0KDY1"/>
<dbReference type="PRINTS" id="PR00781">
    <property type="entry name" value="LIPOSIGPTASE"/>
</dbReference>
<protein>
    <recommendedName>
        <fullName evidence="9">Lipoprotein signal peptidase</fullName>
        <ecNumber evidence="9">3.4.23.36</ecNumber>
    </recommendedName>
    <alternativeName>
        <fullName evidence="9">Prolipoprotein signal peptidase</fullName>
    </alternativeName>
    <alternativeName>
        <fullName evidence="9">Signal peptidase II</fullName>
        <shortName evidence="9">SPase II</shortName>
    </alternativeName>
</protein>
<dbReference type="RefSeq" id="WP_045252354.1">
    <property type="nucleotide sequence ID" value="NZ_JYIT01000086.1"/>
</dbReference>
<dbReference type="InterPro" id="IPR001872">
    <property type="entry name" value="Peptidase_A8"/>
</dbReference>
<feature type="compositionally biased region" description="Polar residues" evidence="11">
    <location>
        <begin position="191"/>
        <end position="203"/>
    </location>
</feature>
<proteinExistence type="inferred from homology"/>
<comment type="similarity">
    <text evidence="1 9 10">Belongs to the peptidase A8 family.</text>
</comment>
<evidence type="ECO:0000256" key="1">
    <source>
        <dbReference type="ARBA" id="ARBA00006139"/>
    </source>
</evidence>
<dbReference type="NCBIfam" id="TIGR00077">
    <property type="entry name" value="lspA"/>
    <property type="match status" value="1"/>
</dbReference>
<keyword evidence="6 9" id="KW-0378">Hydrolase</keyword>
<feature type="active site" evidence="9">
    <location>
        <position position="128"/>
    </location>
</feature>
<organism evidence="12 13">
    <name type="scientific">Microbacterium azadirachtae</name>
    <dbReference type="NCBI Taxonomy" id="582680"/>
    <lineage>
        <taxon>Bacteria</taxon>
        <taxon>Bacillati</taxon>
        <taxon>Actinomycetota</taxon>
        <taxon>Actinomycetes</taxon>
        <taxon>Micrococcales</taxon>
        <taxon>Microbacteriaceae</taxon>
        <taxon>Microbacterium</taxon>
    </lineage>
</organism>
<keyword evidence="4 9" id="KW-0812">Transmembrane</keyword>
<evidence type="ECO:0000256" key="5">
    <source>
        <dbReference type="ARBA" id="ARBA00022750"/>
    </source>
</evidence>
<feature type="transmembrane region" description="Helical" evidence="9">
    <location>
        <begin position="138"/>
        <end position="162"/>
    </location>
</feature>
<keyword evidence="5 9" id="KW-0064">Aspartyl protease</keyword>
<dbReference type="OrthoDB" id="4308908at2"/>
<dbReference type="GO" id="GO:0004190">
    <property type="term" value="F:aspartic-type endopeptidase activity"/>
    <property type="evidence" value="ECO:0007669"/>
    <property type="project" value="UniProtKB-UniRule"/>
</dbReference>
<dbReference type="PATRIC" id="fig|582680.7.peg.3785"/>
<feature type="transmembrane region" description="Helical" evidence="9">
    <location>
        <begin position="61"/>
        <end position="86"/>
    </location>
</feature>
<comment type="function">
    <text evidence="9">This protein specifically catalyzes the removal of signal peptides from prolipoproteins.</text>
</comment>
<evidence type="ECO:0000256" key="9">
    <source>
        <dbReference type="HAMAP-Rule" id="MF_00161"/>
    </source>
</evidence>
<sequence>MARRQPLPGSAAGTIIAILAVVVLAADQFVKYLTITHLPEQKAVPVLGEFLQLYSIRNSGAAFSIGAGYTWIFTIALAVVACVIVWKAFSVRSRLWSVVLGALLGGVLGNLSDRVFREPGFPVGHVVDMISMPWMLPAIFNVADIFIVTGMISIALLIIAGLRLDGSRERDHAASDDAASPADSEDAPDATGSQSPHPTEAGS</sequence>
<gene>
    <name evidence="9 12" type="primary">lspA</name>
    <name evidence="12" type="ORF">RL72_03729</name>
</gene>
<dbReference type="EC" id="3.4.23.36" evidence="9"/>
<feature type="active site" evidence="9">
    <location>
        <position position="144"/>
    </location>
</feature>
<dbReference type="GO" id="GO:0006508">
    <property type="term" value="P:proteolysis"/>
    <property type="evidence" value="ECO:0007669"/>
    <property type="project" value="UniProtKB-KW"/>
</dbReference>
<feature type="region of interest" description="Disordered" evidence="11">
    <location>
        <begin position="171"/>
        <end position="203"/>
    </location>
</feature>
<evidence type="ECO:0000313" key="13">
    <source>
        <dbReference type="Proteomes" id="UP000033448"/>
    </source>
</evidence>
<dbReference type="PANTHER" id="PTHR33695">
    <property type="entry name" value="LIPOPROTEIN SIGNAL PEPTIDASE"/>
    <property type="match status" value="1"/>
</dbReference>
<dbReference type="UniPathway" id="UPA00665"/>
<evidence type="ECO:0000256" key="8">
    <source>
        <dbReference type="ARBA" id="ARBA00023136"/>
    </source>
</evidence>
<evidence type="ECO:0000256" key="4">
    <source>
        <dbReference type="ARBA" id="ARBA00022692"/>
    </source>
</evidence>
<feature type="transmembrane region" description="Helical" evidence="9">
    <location>
        <begin position="95"/>
        <end position="112"/>
    </location>
</feature>
<comment type="catalytic activity">
    <reaction evidence="9">
        <text>Release of signal peptides from bacterial membrane prolipoproteins. Hydrolyzes -Xaa-Yaa-Zaa-|-(S,diacylglyceryl)Cys-, in which Xaa is hydrophobic (preferably Leu), and Yaa (Ala or Ser) and Zaa (Gly or Ala) have small, neutral side chains.</text>
        <dbReference type="EC" id="3.4.23.36"/>
    </reaction>
</comment>
<evidence type="ECO:0000256" key="3">
    <source>
        <dbReference type="ARBA" id="ARBA00022670"/>
    </source>
</evidence>
<comment type="caution">
    <text evidence="12">The sequence shown here is derived from an EMBL/GenBank/DDBJ whole genome shotgun (WGS) entry which is preliminary data.</text>
</comment>
<name>A0A0F0KDY1_9MICO</name>
<accession>A0A0F0KDY1</accession>
<dbReference type="EMBL" id="JYIT01000086">
    <property type="protein sequence ID" value="KJL17481.1"/>
    <property type="molecule type" value="Genomic_DNA"/>
</dbReference>
<evidence type="ECO:0000256" key="6">
    <source>
        <dbReference type="ARBA" id="ARBA00022801"/>
    </source>
</evidence>
<keyword evidence="13" id="KW-1185">Reference proteome</keyword>
<dbReference type="GO" id="GO:0005886">
    <property type="term" value="C:plasma membrane"/>
    <property type="evidence" value="ECO:0007669"/>
    <property type="project" value="UniProtKB-SubCell"/>
</dbReference>
<dbReference type="Pfam" id="PF01252">
    <property type="entry name" value="Peptidase_A8"/>
    <property type="match status" value="1"/>
</dbReference>
<evidence type="ECO:0000256" key="7">
    <source>
        <dbReference type="ARBA" id="ARBA00022989"/>
    </source>
</evidence>
<evidence type="ECO:0000313" key="12">
    <source>
        <dbReference type="EMBL" id="KJL17481.1"/>
    </source>
</evidence>
<reference evidence="12 13" key="1">
    <citation type="submission" date="2015-02" db="EMBL/GenBank/DDBJ databases">
        <title>Draft genome sequences of ten Microbacterium spp. with emphasis on heavy metal contaminated environments.</title>
        <authorList>
            <person name="Corretto E."/>
        </authorList>
    </citation>
    <scope>NUCLEOTIDE SEQUENCE [LARGE SCALE GENOMIC DNA]</scope>
    <source>
        <strain evidence="12 13">DSM 23848</strain>
    </source>
</reference>
<evidence type="ECO:0000256" key="10">
    <source>
        <dbReference type="RuleBase" id="RU004181"/>
    </source>
</evidence>
<comment type="pathway">
    <text evidence="9">Protein modification; lipoprotein biosynthesis (signal peptide cleavage).</text>
</comment>
<keyword evidence="7 9" id="KW-1133">Transmembrane helix</keyword>
<keyword evidence="12" id="KW-0449">Lipoprotein</keyword>
<comment type="subcellular location">
    <subcellularLocation>
        <location evidence="9">Cell membrane</location>
        <topology evidence="9">Multi-pass membrane protein</topology>
    </subcellularLocation>
</comment>
<evidence type="ECO:0000256" key="2">
    <source>
        <dbReference type="ARBA" id="ARBA00022475"/>
    </source>
</evidence>
<keyword evidence="8 9" id="KW-0472">Membrane</keyword>
<dbReference type="Proteomes" id="UP000033448">
    <property type="component" value="Unassembled WGS sequence"/>
</dbReference>
<evidence type="ECO:0000256" key="11">
    <source>
        <dbReference type="SAM" id="MobiDB-lite"/>
    </source>
</evidence>